<accession>A0A2M7V979</accession>
<proteinExistence type="predicted"/>
<dbReference type="EMBL" id="PFPK01000014">
    <property type="protein sequence ID" value="PIZ95361.1"/>
    <property type="molecule type" value="Genomic_DNA"/>
</dbReference>
<name>A0A2M7V979_9BACT</name>
<keyword evidence="1" id="KW-1133">Transmembrane helix</keyword>
<keyword evidence="1" id="KW-0812">Transmembrane</keyword>
<evidence type="ECO:0000313" key="3">
    <source>
        <dbReference type="Proteomes" id="UP000228568"/>
    </source>
</evidence>
<protein>
    <recommendedName>
        <fullName evidence="4">Baseplate protein J-like domain-containing protein</fullName>
    </recommendedName>
</protein>
<evidence type="ECO:0000256" key="1">
    <source>
        <dbReference type="SAM" id="Phobius"/>
    </source>
</evidence>
<sequence length="380" mass="41773">MIVRRKQNIPSQEHTVRFYKIIALTFLFITMVLFAAIVFMSSKRAAITIVTKSEPIDITTSVGVNTSGTTKRIDGLVNTVDVSLEQTFNPTGTREEDGTATGVVIIYNQSSTDQPLIATTRLLTEDGILFRLQERALVPAGGEVEADVHADKEGVSGNIGPSSFTIPGLNEAKQKDIFATSVIPMTGGVKQIGILGSEDVEKAKKSLHALLEEEGMKQMQEKNPEYKGVFIVLEEKFKVSNEVGEEVSSFVLNGSATVVGVLYKEAEVAELAERILMTRAIDDAEIIYPSEEPPAVLLSEYDLDKGTANLDVTYTGVATLNPESKQLQKLMFFGKTKDELRRYLLSLDHVYGVEVNLRPLWTQTVPHVADHINVVVKKVE</sequence>
<dbReference type="Proteomes" id="UP000228568">
    <property type="component" value="Unassembled WGS sequence"/>
</dbReference>
<keyword evidence="1" id="KW-0472">Membrane</keyword>
<comment type="caution">
    <text evidence="2">The sequence shown here is derived from an EMBL/GenBank/DDBJ whole genome shotgun (WGS) entry which is preliminary data.</text>
</comment>
<reference evidence="3" key="1">
    <citation type="submission" date="2017-09" db="EMBL/GenBank/DDBJ databases">
        <title>Depth-based differentiation of microbial function through sediment-hosted aquifers and enrichment of novel symbionts in the deep terrestrial subsurface.</title>
        <authorList>
            <person name="Probst A.J."/>
            <person name="Ladd B."/>
            <person name="Jarett J.K."/>
            <person name="Geller-Mcgrath D.E."/>
            <person name="Sieber C.M.K."/>
            <person name="Emerson J.B."/>
            <person name="Anantharaman K."/>
            <person name="Thomas B.C."/>
            <person name="Malmstrom R."/>
            <person name="Stieglmeier M."/>
            <person name="Klingl A."/>
            <person name="Woyke T."/>
            <person name="Ryan C.M."/>
            <person name="Banfield J.F."/>
        </authorList>
    </citation>
    <scope>NUCLEOTIDE SEQUENCE [LARGE SCALE GENOMIC DNA]</scope>
</reference>
<feature type="transmembrane region" description="Helical" evidence="1">
    <location>
        <begin position="21"/>
        <end position="40"/>
    </location>
</feature>
<evidence type="ECO:0000313" key="2">
    <source>
        <dbReference type="EMBL" id="PIZ95361.1"/>
    </source>
</evidence>
<evidence type="ECO:0008006" key="4">
    <source>
        <dbReference type="Google" id="ProtNLM"/>
    </source>
</evidence>
<gene>
    <name evidence="2" type="ORF">COX81_00980</name>
</gene>
<dbReference type="AlphaFoldDB" id="A0A2M7V979"/>
<organism evidence="2 3">
    <name type="scientific">Candidatus Magasanikbacteria bacterium CG_4_10_14_0_2_um_filter_37_12</name>
    <dbReference type="NCBI Taxonomy" id="1974637"/>
    <lineage>
        <taxon>Bacteria</taxon>
        <taxon>Candidatus Magasanikiibacteriota</taxon>
    </lineage>
</organism>